<reference evidence="2" key="2">
    <citation type="journal article" date="2015" name="Data Brief">
        <title>Shoot transcriptome of the giant reed, Arundo donax.</title>
        <authorList>
            <person name="Barrero R.A."/>
            <person name="Guerrero F.D."/>
            <person name="Moolhuijzen P."/>
            <person name="Goolsby J.A."/>
            <person name="Tidwell J."/>
            <person name="Bellgard S.E."/>
            <person name="Bellgard M.I."/>
        </authorList>
    </citation>
    <scope>NUCLEOTIDE SEQUENCE</scope>
    <source>
        <tissue evidence="2">Shoot tissue taken approximately 20 cm above the soil surface</tissue>
    </source>
</reference>
<feature type="compositionally biased region" description="Polar residues" evidence="1">
    <location>
        <begin position="9"/>
        <end position="21"/>
    </location>
</feature>
<feature type="region of interest" description="Disordered" evidence="1">
    <location>
        <begin position="1"/>
        <end position="24"/>
    </location>
</feature>
<accession>A0A0A9B0Q4</accession>
<evidence type="ECO:0000256" key="1">
    <source>
        <dbReference type="SAM" id="MobiDB-lite"/>
    </source>
</evidence>
<sequence>MLEEVGTSLLPQAESSPTSAWTGYHQLEGAPIEYCGQP</sequence>
<name>A0A0A9B0Q4_ARUDO</name>
<reference evidence="2" key="1">
    <citation type="submission" date="2014-09" db="EMBL/GenBank/DDBJ databases">
        <authorList>
            <person name="Magalhaes I.L.F."/>
            <person name="Oliveira U."/>
            <person name="Santos F.R."/>
            <person name="Vidigal T.H.D.A."/>
            <person name="Brescovit A.D."/>
            <person name="Santos A.J."/>
        </authorList>
    </citation>
    <scope>NUCLEOTIDE SEQUENCE</scope>
    <source>
        <tissue evidence="2">Shoot tissue taken approximately 20 cm above the soil surface</tissue>
    </source>
</reference>
<dbReference type="AlphaFoldDB" id="A0A0A9B0Q4"/>
<organism evidence="2">
    <name type="scientific">Arundo donax</name>
    <name type="common">Giant reed</name>
    <name type="synonym">Donax arundinaceus</name>
    <dbReference type="NCBI Taxonomy" id="35708"/>
    <lineage>
        <taxon>Eukaryota</taxon>
        <taxon>Viridiplantae</taxon>
        <taxon>Streptophyta</taxon>
        <taxon>Embryophyta</taxon>
        <taxon>Tracheophyta</taxon>
        <taxon>Spermatophyta</taxon>
        <taxon>Magnoliopsida</taxon>
        <taxon>Liliopsida</taxon>
        <taxon>Poales</taxon>
        <taxon>Poaceae</taxon>
        <taxon>PACMAD clade</taxon>
        <taxon>Arundinoideae</taxon>
        <taxon>Arundineae</taxon>
        <taxon>Arundo</taxon>
    </lineage>
</organism>
<evidence type="ECO:0000313" key="2">
    <source>
        <dbReference type="EMBL" id="JAD56951.1"/>
    </source>
</evidence>
<dbReference type="EMBL" id="GBRH01240944">
    <property type="protein sequence ID" value="JAD56951.1"/>
    <property type="molecule type" value="Transcribed_RNA"/>
</dbReference>
<protein>
    <submittedName>
        <fullName evidence="2">Uncharacterized protein</fullName>
    </submittedName>
</protein>
<proteinExistence type="predicted"/>